<feature type="signal peptide" evidence="8">
    <location>
        <begin position="1"/>
        <end position="23"/>
    </location>
</feature>
<evidence type="ECO:0000256" key="2">
    <source>
        <dbReference type="ARBA" id="ARBA00022670"/>
    </source>
</evidence>
<dbReference type="FunFam" id="2.40.70.10:FF:000064">
    <property type="entry name" value="Eukaryotic aspartyl protease family protein"/>
    <property type="match status" value="1"/>
</dbReference>
<evidence type="ECO:0000256" key="3">
    <source>
        <dbReference type="ARBA" id="ARBA00022750"/>
    </source>
</evidence>
<protein>
    <submittedName>
        <fullName evidence="10">Aspartic proteinase nepenthesin-1</fullName>
    </submittedName>
</protein>
<dbReference type="Proteomes" id="UP000095767">
    <property type="component" value="Unassembled WGS sequence"/>
</dbReference>
<dbReference type="InterPro" id="IPR034161">
    <property type="entry name" value="Pepsin-like_plant"/>
</dbReference>
<dbReference type="GO" id="GO:0006508">
    <property type="term" value="P:proteolysis"/>
    <property type="evidence" value="ECO:0007669"/>
    <property type="project" value="UniProtKB-KW"/>
</dbReference>
<dbReference type="InterPro" id="IPR032799">
    <property type="entry name" value="TAXi_C"/>
</dbReference>
<feature type="active site" evidence="6">
    <location>
        <position position="376"/>
    </location>
</feature>
<dbReference type="Gene3D" id="2.40.70.10">
    <property type="entry name" value="Acid Proteases"/>
    <property type="match status" value="3"/>
</dbReference>
<evidence type="ECO:0000313" key="10">
    <source>
        <dbReference type="EMBL" id="OEL14015.1"/>
    </source>
</evidence>
<evidence type="ECO:0000259" key="9">
    <source>
        <dbReference type="PROSITE" id="PS51767"/>
    </source>
</evidence>
<comment type="caution">
    <text evidence="10">The sequence shown here is derived from an EMBL/GenBank/DDBJ whole genome shotgun (WGS) entry which is preliminary data.</text>
</comment>
<evidence type="ECO:0000256" key="6">
    <source>
        <dbReference type="PIRSR" id="PIRSR601461-1"/>
    </source>
</evidence>
<dbReference type="OrthoDB" id="660550at2759"/>
<keyword evidence="11" id="KW-1185">Reference proteome</keyword>
<keyword evidence="4 7" id="KW-0378">Hydrolase</keyword>
<dbReference type="PRINTS" id="PR00792">
    <property type="entry name" value="PEPSIN"/>
</dbReference>
<dbReference type="InterPro" id="IPR032861">
    <property type="entry name" value="TAXi_N"/>
</dbReference>
<dbReference type="EMBL" id="LWDX02071403">
    <property type="protein sequence ID" value="OEL14015.1"/>
    <property type="molecule type" value="Genomic_DNA"/>
</dbReference>
<dbReference type="GO" id="GO:0004190">
    <property type="term" value="F:aspartic-type endopeptidase activity"/>
    <property type="evidence" value="ECO:0007669"/>
    <property type="project" value="UniProtKB-KW"/>
</dbReference>
<evidence type="ECO:0000256" key="8">
    <source>
        <dbReference type="SAM" id="SignalP"/>
    </source>
</evidence>
<keyword evidence="2 7" id="KW-0645">Protease</keyword>
<reference evidence="10 11" key="1">
    <citation type="submission" date="2016-09" db="EMBL/GenBank/DDBJ databases">
        <title>The draft genome of Dichanthelium oligosanthes: A C3 panicoid grass species.</title>
        <authorList>
            <person name="Studer A.J."/>
            <person name="Schnable J.C."/>
            <person name="Brutnell T.P."/>
        </authorList>
    </citation>
    <scope>NUCLEOTIDE SEQUENCE [LARGE SCALE GENOMIC DNA]</scope>
    <source>
        <strain evidence="11">cv. Kellogg 1175</strain>
        <tissue evidence="10">Leaf</tissue>
    </source>
</reference>
<evidence type="ECO:0000313" key="11">
    <source>
        <dbReference type="Proteomes" id="UP000095767"/>
    </source>
</evidence>
<sequence length="717" mass="76561">MEVSMSERLVFVTILLTVPAASTAGFTMRADLTHVDSGRGFTNIRTPRPQRVELTLDTGSDLVWTQCTRCPVCFDQPFPRFAPSESSTFRDAACPDPICRPSSGVVVSACSMKSLQCFYLAAYGDKSITSGFIFRDTFTFKAPDGNGAPVAVLDLAFGCGEYNTGVFVSNVSGIAGFGRGPRSLPSQLNVGKFPYCPTSMFEDENKASAVFLGTPPDDLRAHSTGPRPIQSTPIIHSPVYPERASSSATRGSLLNKQRHPGCKAPVIPSQASMKQLAALLVLIALPYPASAVPGAGVVALLTHADAGRGLARPELVRRMAHRAMARRRLLSEHEPDSPVRARVRSVLGAAGGIVTNEYLVHLAVGTPARPVALTLDTGSDLVWTQCAPCRDCFDQGLPLLDPAASSTYAALPCGAPRCRALPFTSCGGRGWGNRSCVYVYHYGDKSVTVGQLATDRFTFGDSGGGNDDSLSTRRLTFGCGHFNKGVFQSNETGIAGFGRGRWSLPSQLNVTSFSYCFTSMFESKSSLVTLGGAPAVLYSHVHSGEVRSTPLLRNPSQPSLYFLSLRAISVGSTRIPVPASRHRSTIIDSGASITTLPEDLYEAVRAAFAAQVGLPPSAVEGSALDLCFALPVTAFWRRPAVPPLTLHLEGADWELPPGNYVFEDLAARVMCVVLDAAPGEQAVIGNFQQQNTHVVYDLENDRLSFAPARCDSLVASL</sequence>
<gene>
    <name evidence="10" type="ORF">BAE44_0024968</name>
</gene>
<dbReference type="InterPro" id="IPR001461">
    <property type="entry name" value="Aspartic_peptidase_A1"/>
</dbReference>
<name>A0A1E5UMK2_9POAL</name>
<organism evidence="10 11">
    <name type="scientific">Dichanthelium oligosanthes</name>
    <dbReference type="NCBI Taxonomy" id="888268"/>
    <lineage>
        <taxon>Eukaryota</taxon>
        <taxon>Viridiplantae</taxon>
        <taxon>Streptophyta</taxon>
        <taxon>Embryophyta</taxon>
        <taxon>Tracheophyta</taxon>
        <taxon>Spermatophyta</taxon>
        <taxon>Magnoliopsida</taxon>
        <taxon>Liliopsida</taxon>
        <taxon>Poales</taxon>
        <taxon>Poaceae</taxon>
        <taxon>PACMAD clade</taxon>
        <taxon>Panicoideae</taxon>
        <taxon>Panicodae</taxon>
        <taxon>Paniceae</taxon>
        <taxon>Dichantheliinae</taxon>
        <taxon>Dichanthelium</taxon>
    </lineage>
</organism>
<evidence type="ECO:0000256" key="5">
    <source>
        <dbReference type="ARBA" id="ARBA00023180"/>
    </source>
</evidence>
<dbReference type="AlphaFoldDB" id="A0A1E5UMK2"/>
<dbReference type="PROSITE" id="PS51767">
    <property type="entry name" value="PEPTIDASE_A1"/>
    <property type="match status" value="2"/>
</dbReference>
<evidence type="ECO:0000256" key="4">
    <source>
        <dbReference type="ARBA" id="ARBA00022801"/>
    </source>
</evidence>
<keyword evidence="5" id="KW-0325">Glycoprotein</keyword>
<evidence type="ECO:0000256" key="7">
    <source>
        <dbReference type="RuleBase" id="RU000454"/>
    </source>
</evidence>
<comment type="similarity">
    <text evidence="1 7">Belongs to the peptidase A1 family.</text>
</comment>
<dbReference type="GO" id="GO:0005576">
    <property type="term" value="C:extracellular region"/>
    <property type="evidence" value="ECO:0007669"/>
    <property type="project" value="TreeGrafter"/>
</dbReference>
<feature type="domain" description="Peptidase A1" evidence="9">
    <location>
        <begin position="358"/>
        <end position="706"/>
    </location>
</feature>
<dbReference type="SUPFAM" id="SSF50630">
    <property type="entry name" value="Acid proteases"/>
    <property type="match status" value="2"/>
</dbReference>
<dbReference type="FunFam" id="2.40.70.10:FF:000258">
    <property type="match status" value="1"/>
</dbReference>
<dbReference type="InterPro" id="IPR001969">
    <property type="entry name" value="Aspartic_peptidase_AS"/>
</dbReference>
<evidence type="ECO:0000256" key="1">
    <source>
        <dbReference type="ARBA" id="ARBA00007447"/>
    </source>
</evidence>
<feature type="domain" description="Peptidase A1" evidence="9">
    <location>
        <begin position="40"/>
        <end position="178"/>
    </location>
</feature>
<dbReference type="InterPro" id="IPR021109">
    <property type="entry name" value="Peptidase_aspartic_dom_sf"/>
</dbReference>
<dbReference type="STRING" id="888268.A0A1E5UMK2"/>
<dbReference type="CDD" id="cd05476">
    <property type="entry name" value="pepsin_A_like_plant"/>
    <property type="match status" value="1"/>
</dbReference>
<dbReference type="PROSITE" id="PS00141">
    <property type="entry name" value="ASP_PROTEASE"/>
    <property type="match status" value="1"/>
</dbReference>
<keyword evidence="3 7" id="KW-0064">Aspartyl protease</keyword>
<accession>A0A1E5UMK2</accession>
<keyword evidence="8" id="KW-0732">Signal</keyword>
<feature type="chain" id="PRO_5009187145" evidence="8">
    <location>
        <begin position="24"/>
        <end position="717"/>
    </location>
</feature>
<dbReference type="PANTHER" id="PTHR47967:SF25">
    <property type="entry name" value="OS06G0209100 PROTEIN"/>
    <property type="match status" value="1"/>
</dbReference>
<dbReference type="PANTHER" id="PTHR47967">
    <property type="entry name" value="OS07G0603500 PROTEIN-RELATED"/>
    <property type="match status" value="1"/>
</dbReference>
<dbReference type="InterPro" id="IPR033121">
    <property type="entry name" value="PEPTIDASE_A1"/>
</dbReference>
<proteinExistence type="inferred from homology"/>
<feature type="active site" evidence="6">
    <location>
        <position position="588"/>
    </location>
</feature>
<dbReference type="InterPro" id="IPR051708">
    <property type="entry name" value="Plant_Aspart_Prot_A1"/>
</dbReference>
<dbReference type="Pfam" id="PF14541">
    <property type="entry name" value="TAXi_C"/>
    <property type="match status" value="1"/>
</dbReference>
<dbReference type="Pfam" id="PF14543">
    <property type="entry name" value="TAXi_N"/>
    <property type="match status" value="2"/>
</dbReference>